<sequence length="85" mass="8982">MGQVPNAQDGLPDVTWRKSARSGKQGNCVELAPVPARRVAVRNSRFPEGPALLFSVAEMSAFLADVKRGAYDDLLGPDDVAGLAS</sequence>
<dbReference type="InterPro" id="IPR007278">
    <property type="entry name" value="DUF397"/>
</dbReference>
<protein>
    <submittedName>
        <fullName evidence="3">DUF397 domain-containing protein</fullName>
    </submittedName>
</protein>
<dbReference type="Proteomes" id="UP001300763">
    <property type="component" value="Unassembled WGS sequence"/>
</dbReference>
<organism evidence="3 4">
    <name type="scientific">Actinomycetospora lemnae</name>
    <dbReference type="NCBI Taxonomy" id="3019891"/>
    <lineage>
        <taxon>Bacteria</taxon>
        <taxon>Bacillati</taxon>
        <taxon>Actinomycetota</taxon>
        <taxon>Actinomycetes</taxon>
        <taxon>Pseudonocardiales</taxon>
        <taxon>Pseudonocardiaceae</taxon>
        <taxon>Actinomycetospora</taxon>
    </lineage>
</organism>
<evidence type="ECO:0000256" key="1">
    <source>
        <dbReference type="SAM" id="MobiDB-lite"/>
    </source>
</evidence>
<accession>A0ABT5SP97</accession>
<reference evidence="3 4" key="1">
    <citation type="submission" date="2023-02" db="EMBL/GenBank/DDBJ databases">
        <title>Genome sequencing required for Actinomycetospora new species description.</title>
        <authorList>
            <person name="Saimee Y."/>
            <person name="Duangmal K."/>
        </authorList>
    </citation>
    <scope>NUCLEOTIDE SEQUENCE [LARGE SCALE GENOMIC DNA]</scope>
    <source>
        <strain evidence="3 4">DW7H6</strain>
    </source>
</reference>
<dbReference type="Pfam" id="PF04149">
    <property type="entry name" value="DUF397"/>
    <property type="match status" value="1"/>
</dbReference>
<evidence type="ECO:0000259" key="2">
    <source>
        <dbReference type="Pfam" id="PF04149"/>
    </source>
</evidence>
<comment type="caution">
    <text evidence="3">The sequence shown here is derived from an EMBL/GenBank/DDBJ whole genome shotgun (WGS) entry which is preliminary data.</text>
</comment>
<gene>
    <name evidence="3" type="ORF">PGB27_04785</name>
</gene>
<evidence type="ECO:0000313" key="4">
    <source>
        <dbReference type="Proteomes" id="UP001300763"/>
    </source>
</evidence>
<proteinExistence type="predicted"/>
<evidence type="ECO:0000313" key="3">
    <source>
        <dbReference type="EMBL" id="MDD7964658.1"/>
    </source>
</evidence>
<keyword evidence="4" id="KW-1185">Reference proteome</keyword>
<feature type="domain" description="DUF397" evidence="2">
    <location>
        <begin position="15"/>
        <end position="67"/>
    </location>
</feature>
<dbReference type="EMBL" id="JAQZAO010000002">
    <property type="protein sequence ID" value="MDD7964658.1"/>
    <property type="molecule type" value="Genomic_DNA"/>
</dbReference>
<feature type="region of interest" description="Disordered" evidence="1">
    <location>
        <begin position="1"/>
        <end position="23"/>
    </location>
</feature>
<name>A0ABT5SP97_9PSEU</name>